<sequence length="110" mass="11934">MEQANSQDMQSSEKQYRIINGVIQTSNDFRKPALKPGDIVTLDLVTARAFLASDAIEVLDGDEMLSDAGDLESQAAELENQAKGLRTQAANVRQDVARTKASAKKELLGL</sequence>
<name>A0A6V8MPT8_9BACT</name>
<keyword evidence="1" id="KW-0175">Coiled coil</keyword>
<dbReference type="EMBL" id="BLXX01000024">
    <property type="protein sequence ID" value="GFO62011.1"/>
    <property type="molecule type" value="Genomic_DNA"/>
</dbReference>
<proteinExistence type="predicted"/>
<evidence type="ECO:0000313" key="2">
    <source>
        <dbReference type="EMBL" id="GFO62011.1"/>
    </source>
</evidence>
<comment type="caution">
    <text evidence="2">The sequence shown here is derived from an EMBL/GenBank/DDBJ whole genome shotgun (WGS) entry which is preliminary data.</text>
</comment>
<dbReference type="AlphaFoldDB" id="A0A6V8MPT8"/>
<protein>
    <submittedName>
        <fullName evidence="2">Uncharacterized protein</fullName>
    </submittedName>
</protein>
<dbReference type="Proteomes" id="UP000556026">
    <property type="component" value="Unassembled WGS sequence"/>
</dbReference>
<feature type="coiled-coil region" evidence="1">
    <location>
        <begin position="61"/>
        <end position="95"/>
    </location>
</feature>
<gene>
    <name evidence="2" type="ORF">GMST_43360</name>
</gene>
<evidence type="ECO:0000313" key="3">
    <source>
        <dbReference type="Proteomes" id="UP000556026"/>
    </source>
</evidence>
<keyword evidence="3" id="KW-1185">Reference proteome</keyword>
<evidence type="ECO:0000256" key="1">
    <source>
        <dbReference type="SAM" id="Coils"/>
    </source>
</evidence>
<organism evidence="2 3">
    <name type="scientific">Geomonas silvestris</name>
    <dbReference type="NCBI Taxonomy" id="2740184"/>
    <lineage>
        <taxon>Bacteria</taxon>
        <taxon>Pseudomonadati</taxon>
        <taxon>Thermodesulfobacteriota</taxon>
        <taxon>Desulfuromonadia</taxon>
        <taxon>Geobacterales</taxon>
        <taxon>Geobacteraceae</taxon>
        <taxon>Geomonas</taxon>
    </lineage>
</organism>
<accession>A0A6V8MPT8</accession>
<dbReference type="RefSeq" id="WP_183356793.1">
    <property type="nucleotide sequence ID" value="NZ_BLXX01000024.1"/>
</dbReference>
<reference evidence="3" key="1">
    <citation type="submission" date="2020-06" db="EMBL/GenBank/DDBJ databases">
        <title>Draft genomic sequence of Geomonas sp. Red330.</title>
        <authorList>
            <person name="Itoh H."/>
            <person name="Zhenxing X."/>
            <person name="Ushijima N."/>
            <person name="Masuda Y."/>
            <person name="Shiratori Y."/>
            <person name="Senoo K."/>
        </authorList>
    </citation>
    <scope>NUCLEOTIDE SEQUENCE [LARGE SCALE GENOMIC DNA]</scope>
    <source>
        <strain evidence="3">Red330</strain>
    </source>
</reference>